<evidence type="ECO:0000313" key="1">
    <source>
        <dbReference type="EMBL" id="MFC3759728.1"/>
    </source>
</evidence>
<dbReference type="Proteomes" id="UP001595699">
    <property type="component" value="Unassembled WGS sequence"/>
</dbReference>
<proteinExistence type="predicted"/>
<keyword evidence="2" id="KW-1185">Reference proteome</keyword>
<comment type="caution">
    <text evidence="1">The sequence shown here is derived from an EMBL/GenBank/DDBJ whole genome shotgun (WGS) entry which is preliminary data.</text>
</comment>
<gene>
    <name evidence="1" type="ORF">ACFOUW_02685</name>
</gene>
<dbReference type="RefSeq" id="WP_205121661.1">
    <property type="nucleotide sequence ID" value="NZ_JAFBCM010000001.1"/>
</dbReference>
<evidence type="ECO:0000313" key="2">
    <source>
        <dbReference type="Proteomes" id="UP001595699"/>
    </source>
</evidence>
<organism evidence="1 2">
    <name type="scientific">Tenggerimyces flavus</name>
    <dbReference type="NCBI Taxonomy" id="1708749"/>
    <lineage>
        <taxon>Bacteria</taxon>
        <taxon>Bacillati</taxon>
        <taxon>Actinomycetota</taxon>
        <taxon>Actinomycetes</taxon>
        <taxon>Propionibacteriales</taxon>
        <taxon>Nocardioidaceae</taxon>
        <taxon>Tenggerimyces</taxon>
    </lineage>
</organism>
<accession>A0ABV7Y6F7</accession>
<name>A0ABV7Y6F7_9ACTN</name>
<reference evidence="2" key="1">
    <citation type="journal article" date="2019" name="Int. J. Syst. Evol. Microbiol.">
        <title>The Global Catalogue of Microorganisms (GCM) 10K type strain sequencing project: providing services to taxonomists for standard genome sequencing and annotation.</title>
        <authorList>
            <consortium name="The Broad Institute Genomics Platform"/>
            <consortium name="The Broad Institute Genome Sequencing Center for Infectious Disease"/>
            <person name="Wu L."/>
            <person name="Ma J."/>
        </authorList>
    </citation>
    <scope>NUCLEOTIDE SEQUENCE [LARGE SCALE GENOMIC DNA]</scope>
    <source>
        <strain evidence="2">CGMCC 4.7241</strain>
    </source>
</reference>
<protein>
    <submittedName>
        <fullName evidence="1">Uncharacterized protein</fullName>
    </submittedName>
</protein>
<sequence length="49" mass="4911">MAGRATMGDQATKAAIPTTTPTAVTTVTTTPTTTMTVTTMTESSCGADE</sequence>
<dbReference type="EMBL" id="JBHRZH010000003">
    <property type="protein sequence ID" value="MFC3759728.1"/>
    <property type="molecule type" value="Genomic_DNA"/>
</dbReference>